<keyword evidence="1" id="KW-1133">Transmembrane helix</keyword>
<dbReference type="AlphaFoldDB" id="B9M407"/>
<dbReference type="EMBL" id="CP001390">
    <property type="protein sequence ID" value="ACM19650.1"/>
    <property type="molecule type" value="Genomic_DNA"/>
</dbReference>
<keyword evidence="3" id="KW-1185">Reference proteome</keyword>
<feature type="transmembrane region" description="Helical" evidence="1">
    <location>
        <begin position="29"/>
        <end position="51"/>
    </location>
</feature>
<dbReference type="HOGENOM" id="CLU_2953941_0_0_7"/>
<sequence length="59" mass="6788">MWLFELLILSAALINTAWVQWSIFTEAGLLWGLFLSLFFIPFALFATIGLIPRRCLARD</sequence>
<reference evidence="2 3" key="1">
    <citation type="submission" date="2009-01" db="EMBL/GenBank/DDBJ databases">
        <title>Complete sequence of Geobacter sp. FRC-32.</title>
        <authorList>
            <consortium name="US DOE Joint Genome Institute"/>
            <person name="Lucas S."/>
            <person name="Copeland A."/>
            <person name="Lapidus A."/>
            <person name="Glavina del Rio T."/>
            <person name="Dalin E."/>
            <person name="Tice H."/>
            <person name="Bruce D."/>
            <person name="Goodwin L."/>
            <person name="Pitluck S."/>
            <person name="Saunders E."/>
            <person name="Brettin T."/>
            <person name="Detter J.C."/>
            <person name="Han C."/>
            <person name="Larimer F."/>
            <person name="Land M."/>
            <person name="Hauser L."/>
            <person name="Kyrpides N."/>
            <person name="Ovchinnikova G."/>
            <person name="Kostka J."/>
            <person name="Richardson P."/>
        </authorList>
    </citation>
    <scope>NUCLEOTIDE SEQUENCE [LARGE SCALE GENOMIC DNA]</scope>
    <source>
        <strain evidence="3">DSM 22248 / JCM 15807 / FRC-32</strain>
    </source>
</reference>
<evidence type="ECO:0000313" key="2">
    <source>
        <dbReference type="EMBL" id="ACM19650.1"/>
    </source>
</evidence>
<gene>
    <name evidence="2" type="ordered locus">Geob_1290</name>
</gene>
<evidence type="ECO:0000313" key="3">
    <source>
        <dbReference type="Proteomes" id="UP000007721"/>
    </source>
</evidence>
<keyword evidence="1" id="KW-0812">Transmembrane</keyword>
<keyword evidence="1" id="KW-0472">Membrane</keyword>
<protein>
    <submittedName>
        <fullName evidence="2">Uncharacterized protein</fullName>
    </submittedName>
</protein>
<dbReference type="STRING" id="316067.Geob_1290"/>
<accession>B9M407</accession>
<name>B9M407_GEODF</name>
<evidence type="ECO:0000256" key="1">
    <source>
        <dbReference type="SAM" id="Phobius"/>
    </source>
</evidence>
<dbReference type="KEGG" id="geo:Geob_1290"/>
<organism evidence="2 3">
    <name type="scientific">Geotalea daltonii (strain DSM 22248 / JCM 15807 / FRC-32)</name>
    <name type="common">Geobacter daltonii</name>
    <dbReference type="NCBI Taxonomy" id="316067"/>
    <lineage>
        <taxon>Bacteria</taxon>
        <taxon>Pseudomonadati</taxon>
        <taxon>Thermodesulfobacteriota</taxon>
        <taxon>Desulfuromonadia</taxon>
        <taxon>Geobacterales</taxon>
        <taxon>Geobacteraceae</taxon>
        <taxon>Geotalea</taxon>
    </lineage>
</organism>
<proteinExistence type="predicted"/>
<dbReference type="Proteomes" id="UP000007721">
    <property type="component" value="Chromosome"/>
</dbReference>